<keyword evidence="3" id="KW-0963">Cytoplasm</keyword>
<keyword evidence="2 3" id="KW-0597">Phosphoprotein</keyword>
<comment type="PTM">
    <text evidence="3">4'-phosphopantetheine is transferred from CoA to a specific serine of apo-ACP by AcpS. This modification is essential for activity because fatty acids are bound in thioester linkage to the sulfhydryl of the prosthetic group.</text>
</comment>
<evidence type="ECO:0000259" key="4">
    <source>
        <dbReference type="PROSITE" id="PS50075"/>
    </source>
</evidence>
<proteinExistence type="inferred from homology"/>
<keyword evidence="3" id="KW-0443">Lipid metabolism</keyword>
<evidence type="ECO:0000256" key="3">
    <source>
        <dbReference type="HAMAP-Rule" id="MF_01217"/>
    </source>
</evidence>
<comment type="pathway">
    <text evidence="3">Lipid metabolism; fatty acid biosynthesis.</text>
</comment>
<evidence type="ECO:0000256" key="2">
    <source>
        <dbReference type="ARBA" id="ARBA00022553"/>
    </source>
</evidence>
<comment type="function">
    <text evidence="3">Carrier of the growing fatty acid chain in fatty acid biosynthesis.</text>
</comment>
<keyword evidence="6" id="KW-1185">Reference proteome</keyword>
<dbReference type="SUPFAM" id="SSF47336">
    <property type="entry name" value="ACP-like"/>
    <property type="match status" value="1"/>
</dbReference>
<organism evidence="5 6">
    <name type="scientific">Gemmiger gallinarum</name>
    <dbReference type="NCBI Taxonomy" id="2779354"/>
    <lineage>
        <taxon>Bacteria</taxon>
        <taxon>Bacillati</taxon>
        <taxon>Bacillota</taxon>
        <taxon>Clostridia</taxon>
        <taxon>Eubacteriales</taxon>
        <taxon>Gemmiger</taxon>
    </lineage>
</organism>
<dbReference type="HAMAP" id="MF_01217">
    <property type="entry name" value="Acyl_carrier"/>
    <property type="match status" value="1"/>
</dbReference>
<dbReference type="RefSeq" id="WP_193503056.1">
    <property type="nucleotide sequence ID" value="NZ_JADCKC010000004.1"/>
</dbReference>
<comment type="caution">
    <text evidence="5">The sequence shown here is derived from an EMBL/GenBank/DDBJ whole genome shotgun (WGS) entry which is preliminary data.</text>
</comment>
<comment type="caution">
    <text evidence="3">Lacks conserved residue(s) required for the propagation of feature annotation.</text>
</comment>
<protein>
    <recommendedName>
        <fullName evidence="3">Acyl carrier protein</fullName>
        <shortName evidence="3">ACP</shortName>
    </recommendedName>
</protein>
<evidence type="ECO:0000313" key="5">
    <source>
        <dbReference type="EMBL" id="MBE5038662.1"/>
    </source>
</evidence>
<feature type="domain" description="Carrier" evidence="4">
    <location>
        <begin position="1"/>
        <end position="75"/>
    </location>
</feature>
<comment type="subcellular location">
    <subcellularLocation>
        <location evidence="3">Cytoplasm</location>
    </subcellularLocation>
</comment>
<name>A0ABR9R697_9FIRM</name>
<keyword evidence="3" id="KW-0275">Fatty acid biosynthesis</keyword>
<sequence length="75" mass="8375">MTFEDLQEILAEQFSCSPEDVTEDTDLFDDLGADELDLTELAWNVGEGIGEEVSDEDIAACRTVGDVWQYICDHT</sequence>
<gene>
    <name evidence="3" type="primary">acpP</name>
    <name evidence="5" type="ORF">INF35_12770</name>
</gene>
<dbReference type="InterPro" id="IPR009081">
    <property type="entry name" value="PP-bd_ACP"/>
</dbReference>
<comment type="similarity">
    <text evidence="3">Belongs to the acyl carrier protein (ACP) family.</text>
</comment>
<keyword evidence="3" id="KW-0276">Fatty acid metabolism</keyword>
<dbReference type="InterPro" id="IPR003231">
    <property type="entry name" value="ACP"/>
</dbReference>
<dbReference type="PROSITE" id="PS50075">
    <property type="entry name" value="CARRIER"/>
    <property type="match status" value="1"/>
</dbReference>
<dbReference type="InterPro" id="IPR036736">
    <property type="entry name" value="ACP-like_sf"/>
</dbReference>
<dbReference type="EMBL" id="JADCKC010000004">
    <property type="protein sequence ID" value="MBE5038662.1"/>
    <property type="molecule type" value="Genomic_DNA"/>
</dbReference>
<evidence type="ECO:0000256" key="1">
    <source>
        <dbReference type="ARBA" id="ARBA00022450"/>
    </source>
</evidence>
<accession>A0ABR9R697</accession>
<evidence type="ECO:0000313" key="6">
    <source>
        <dbReference type="Proteomes" id="UP000768567"/>
    </source>
</evidence>
<keyword evidence="1 3" id="KW-0596">Phosphopantetheine</keyword>
<dbReference type="Gene3D" id="1.10.1200.10">
    <property type="entry name" value="ACP-like"/>
    <property type="match status" value="1"/>
</dbReference>
<dbReference type="Pfam" id="PF00550">
    <property type="entry name" value="PP-binding"/>
    <property type="match status" value="1"/>
</dbReference>
<keyword evidence="3" id="KW-0444">Lipid biosynthesis</keyword>
<dbReference type="Proteomes" id="UP000768567">
    <property type="component" value="Unassembled WGS sequence"/>
</dbReference>
<reference evidence="5 6" key="1">
    <citation type="submission" date="2020-10" db="EMBL/GenBank/DDBJ databases">
        <title>ChiBAC.</title>
        <authorList>
            <person name="Zenner C."/>
            <person name="Hitch T.C.A."/>
            <person name="Clavel T."/>
        </authorList>
    </citation>
    <scope>NUCLEOTIDE SEQUENCE [LARGE SCALE GENOMIC DNA]</scope>
    <source>
        <strain evidence="5 6">DSM 109015</strain>
    </source>
</reference>